<accession>A0A2M9D4J1</accession>
<evidence type="ECO:0000256" key="2">
    <source>
        <dbReference type="SAM" id="SignalP"/>
    </source>
</evidence>
<sequence>MKRFMASAATALVLSTSAYAAQHSVAFTDYNFEATSDIYASELIGARIYATEAEVEGEVADGAEKEWEDLGEVNDVILSRDGQVQAVILGVGGFLGIGERDVAVSMDQIKIVKEEGDSDDWFLVVNANRAMVEEAPEYVRSDKMTEEKAEGEAKMPANNAAAPVVTEPKSDADPDMETETEMEKDAEAAAAEVEKDAKNIAAEAEAETKEATAEASAEMNKAEAEMKDERPMLTAPDVEREGYSAATPDDLTADDLEGENVYGADDKSVGEIDELILTDDGKIERVVINVGGFLGIGEKPVAVTFDELTILRNEGGDDVRIYIDATKESLEAQPKYEN</sequence>
<evidence type="ECO:0000313" key="4">
    <source>
        <dbReference type="Proteomes" id="UP000187266"/>
    </source>
</evidence>
<evidence type="ECO:0000256" key="1">
    <source>
        <dbReference type="SAM" id="MobiDB-lite"/>
    </source>
</evidence>
<evidence type="ECO:0000313" key="3">
    <source>
        <dbReference type="EMBL" id="APX90210.1"/>
    </source>
</evidence>
<dbReference type="EMBL" id="CP019124">
    <property type="protein sequence ID" value="APX90210.1"/>
    <property type="molecule type" value="Genomic_DNA"/>
</dbReference>
<dbReference type="SUPFAM" id="SSF50346">
    <property type="entry name" value="PRC-barrel domain"/>
    <property type="match status" value="2"/>
</dbReference>
<dbReference type="InterPro" id="IPR011033">
    <property type="entry name" value="PRC_barrel-like_sf"/>
</dbReference>
<keyword evidence="4" id="KW-1185">Reference proteome</keyword>
<dbReference type="PANTHER" id="PTHR36505">
    <property type="entry name" value="BLR1072 PROTEIN"/>
    <property type="match status" value="1"/>
</dbReference>
<feature type="region of interest" description="Disordered" evidence="1">
    <location>
        <begin position="141"/>
        <end position="189"/>
    </location>
</feature>
<dbReference type="Pfam" id="PF05239">
    <property type="entry name" value="PRC"/>
    <property type="match status" value="2"/>
</dbReference>
<dbReference type="InterPro" id="IPR027275">
    <property type="entry name" value="PRC-brl_dom"/>
</dbReference>
<dbReference type="RefSeq" id="WP_076980227.1">
    <property type="nucleotide sequence ID" value="NZ_CP019124.1"/>
</dbReference>
<feature type="region of interest" description="Disordered" evidence="1">
    <location>
        <begin position="241"/>
        <end position="264"/>
    </location>
</feature>
<organism evidence="3 4">
    <name type="scientific">Brevirhabdus pacifica</name>
    <dbReference type="NCBI Taxonomy" id="1267768"/>
    <lineage>
        <taxon>Bacteria</taxon>
        <taxon>Pseudomonadati</taxon>
        <taxon>Pseudomonadota</taxon>
        <taxon>Alphaproteobacteria</taxon>
        <taxon>Rhodobacterales</taxon>
        <taxon>Paracoccaceae</taxon>
        <taxon>Brevirhabdus</taxon>
    </lineage>
</organism>
<dbReference type="Proteomes" id="UP000187266">
    <property type="component" value="Chromosome"/>
</dbReference>
<dbReference type="OrthoDB" id="7876889at2"/>
<dbReference type="AlphaFoldDB" id="A0A1U7DJN8"/>
<proteinExistence type="predicted"/>
<keyword evidence="2" id="KW-0732">Signal</keyword>
<protein>
    <submittedName>
        <fullName evidence="3">Photosystem reaction center subunit H</fullName>
    </submittedName>
</protein>
<name>A0A1U7DJN8_9RHOB</name>
<gene>
    <name evidence="3" type="ORF">BV394_11125</name>
</gene>
<accession>A0A1U7DJN8</accession>
<dbReference type="PANTHER" id="PTHR36505:SF1">
    <property type="entry name" value="BLR1072 PROTEIN"/>
    <property type="match status" value="1"/>
</dbReference>
<reference evidence="3 4" key="1">
    <citation type="submission" date="2017-01" db="EMBL/GenBank/DDBJ databases">
        <title>Genomic analysis of Xuhuaishuia manganoxidans DY6-4.</title>
        <authorList>
            <person name="Wang X."/>
        </authorList>
    </citation>
    <scope>NUCLEOTIDE SEQUENCE [LARGE SCALE GENOMIC DNA]</scope>
    <source>
        <strain evidence="3 4">DY6-4</strain>
    </source>
</reference>
<dbReference type="Gene3D" id="2.30.30.240">
    <property type="entry name" value="PRC-barrel domain"/>
    <property type="match status" value="2"/>
</dbReference>
<feature type="compositionally biased region" description="Basic and acidic residues" evidence="1">
    <location>
        <begin position="141"/>
        <end position="153"/>
    </location>
</feature>
<dbReference type="STRING" id="1267768.BV394_11125"/>
<feature type="chain" id="PRO_5043399929" evidence="2">
    <location>
        <begin position="21"/>
        <end position="338"/>
    </location>
</feature>
<feature type="signal peptide" evidence="2">
    <location>
        <begin position="1"/>
        <end position="20"/>
    </location>
</feature>